<name>A0AAD6ZLY2_9AGAR</name>
<comment type="caution">
    <text evidence="1">The sequence shown here is derived from an EMBL/GenBank/DDBJ whole genome shotgun (WGS) entry which is preliminary data.</text>
</comment>
<evidence type="ECO:0000313" key="2">
    <source>
        <dbReference type="Proteomes" id="UP001218218"/>
    </source>
</evidence>
<dbReference type="EMBL" id="JARIHO010000039">
    <property type="protein sequence ID" value="KAJ7328414.1"/>
    <property type="molecule type" value="Genomic_DNA"/>
</dbReference>
<protein>
    <submittedName>
        <fullName evidence="1">Uncharacterized protein</fullName>
    </submittedName>
</protein>
<sequence>MTTQEIFLSAKGREFTVTPADAASFAFVESSDVATLGSGKEDIGISFAWKATGDGTWEKTPNNIRDIASITQYILKINFADSNGTKHCTLTFTNTKNCNYTFYDETGDGYMNNTFLAGNHTIDYTSKKPNIVSITGS</sequence>
<accession>A0AAD6ZLY2</accession>
<gene>
    <name evidence="1" type="ORF">DFH08DRAFT_815913</name>
</gene>
<organism evidence="1 2">
    <name type="scientific">Mycena albidolilacea</name>
    <dbReference type="NCBI Taxonomy" id="1033008"/>
    <lineage>
        <taxon>Eukaryota</taxon>
        <taxon>Fungi</taxon>
        <taxon>Dikarya</taxon>
        <taxon>Basidiomycota</taxon>
        <taxon>Agaricomycotina</taxon>
        <taxon>Agaricomycetes</taxon>
        <taxon>Agaricomycetidae</taxon>
        <taxon>Agaricales</taxon>
        <taxon>Marasmiineae</taxon>
        <taxon>Mycenaceae</taxon>
        <taxon>Mycena</taxon>
    </lineage>
</organism>
<reference evidence="1" key="1">
    <citation type="submission" date="2023-03" db="EMBL/GenBank/DDBJ databases">
        <title>Massive genome expansion in bonnet fungi (Mycena s.s.) driven by repeated elements and novel gene families across ecological guilds.</title>
        <authorList>
            <consortium name="Lawrence Berkeley National Laboratory"/>
            <person name="Harder C.B."/>
            <person name="Miyauchi S."/>
            <person name="Viragh M."/>
            <person name="Kuo A."/>
            <person name="Thoen E."/>
            <person name="Andreopoulos B."/>
            <person name="Lu D."/>
            <person name="Skrede I."/>
            <person name="Drula E."/>
            <person name="Henrissat B."/>
            <person name="Morin E."/>
            <person name="Kohler A."/>
            <person name="Barry K."/>
            <person name="LaButti K."/>
            <person name="Morin E."/>
            <person name="Salamov A."/>
            <person name="Lipzen A."/>
            <person name="Mereny Z."/>
            <person name="Hegedus B."/>
            <person name="Baldrian P."/>
            <person name="Stursova M."/>
            <person name="Weitz H."/>
            <person name="Taylor A."/>
            <person name="Grigoriev I.V."/>
            <person name="Nagy L.G."/>
            <person name="Martin F."/>
            <person name="Kauserud H."/>
        </authorList>
    </citation>
    <scope>NUCLEOTIDE SEQUENCE</scope>
    <source>
        <strain evidence="1">CBHHK002</strain>
    </source>
</reference>
<proteinExistence type="predicted"/>
<dbReference type="Proteomes" id="UP001218218">
    <property type="component" value="Unassembled WGS sequence"/>
</dbReference>
<evidence type="ECO:0000313" key="1">
    <source>
        <dbReference type="EMBL" id="KAJ7328414.1"/>
    </source>
</evidence>
<keyword evidence="2" id="KW-1185">Reference proteome</keyword>
<dbReference type="AlphaFoldDB" id="A0AAD6ZLY2"/>